<comment type="catalytic activity">
    <reaction evidence="15">
        <text>orotidine 5'-phosphate + diphosphate = orotate + 5-phospho-alpha-D-ribose 1-diphosphate</text>
        <dbReference type="Rhea" id="RHEA:10380"/>
        <dbReference type="ChEBI" id="CHEBI:30839"/>
        <dbReference type="ChEBI" id="CHEBI:33019"/>
        <dbReference type="ChEBI" id="CHEBI:57538"/>
        <dbReference type="ChEBI" id="CHEBI:58017"/>
        <dbReference type="EC" id="2.4.2.10"/>
    </reaction>
    <physiologicalReaction direction="right-to-left" evidence="15">
        <dbReference type="Rhea" id="RHEA:10382"/>
    </physiologicalReaction>
</comment>
<feature type="binding site" evidence="19">
    <location>
        <position position="437"/>
    </location>
    <ligand>
        <name>substrate</name>
    </ligand>
</feature>
<evidence type="ECO:0000256" key="9">
    <source>
        <dbReference type="ARBA" id="ARBA00022679"/>
    </source>
</evidence>
<evidence type="ECO:0000259" key="20">
    <source>
        <dbReference type="SMART" id="SM00934"/>
    </source>
</evidence>
<dbReference type="Gene3D" id="3.20.20.70">
    <property type="entry name" value="Aldolase class I"/>
    <property type="match status" value="1"/>
</dbReference>
<dbReference type="SMART" id="SM00934">
    <property type="entry name" value="OMPdecase"/>
    <property type="match status" value="1"/>
</dbReference>
<evidence type="ECO:0000256" key="18">
    <source>
        <dbReference type="PIRSR" id="PIRSR614732-1"/>
    </source>
</evidence>
<dbReference type="InterPro" id="IPR018089">
    <property type="entry name" value="OMPdecase_AS"/>
</dbReference>
<keyword evidence="10" id="KW-0210">Decarboxylase</keyword>
<dbReference type="AlphaFoldDB" id="A0A8D0L7J9"/>
<comment type="catalytic activity">
    <reaction evidence="14">
        <text>orotidine 5'-phosphate + H(+) = UMP + CO2</text>
        <dbReference type="Rhea" id="RHEA:11596"/>
        <dbReference type="ChEBI" id="CHEBI:15378"/>
        <dbReference type="ChEBI" id="CHEBI:16526"/>
        <dbReference type="ChEBI" id="CHEBI:57538"/>
        <dbReference type="ChEBI" id="CHEBI:57865"/>
        <dbReference type="EC" id="4.1.1.23"/>
    </reaction>
    <physiologicalReaction direction="left-to-right" evidence="14">
        <dbReference type="Rhea" id="RHEA:11597"/>
    </physiologicalReaction>
</comment>
<dbReference type="UniPathway" id="UPA00070">
    <property type="reaction ID" value="UER00119"/>
</dbReference>
<evidence type="ECO:0000256" key="19">
    <source>
        <dbReference type="PIRSR" id="PIRSR614732-2"/>
    </source>
</evidence>
<name>A0A8D0L7J9_SPHPU</name>
<comment type="function">
    <text evidence="16">Bifunctional enzyme catalyzing the last two steps of de novo pyrimidine biosynthesis, orotate phosphoribosyltransferase (OPRT), which converts orotate to orotidine-5'-monophosphate (OMP), and orotidine-5'-monophosphate decarboxylase (ODC), the terminal enzymatic reaction that decarboxylates OMP to uridine monophosphate (UMP).</text>
</comment>
<keyword evidence="13" id="KW-0511">Multifunctional enzyme</keyword>
<feature type="binding site" evidence="19">
    <location>
        <position position="438"/>
    </location>
    <ligand>
        <name>substrate</name>
    </ligand>
</feature>
<dbReference type="PROSITE" id="PS00156">
    <property type="entry name" value="OMPDECASE"/>
    <property type="match status" value="1"/>
</dbReference>
<reference evidence="21" key="1">
    <citation type="submission" date="2025-08" db="UniProtKB">
        <authorList>
            <consortium name="Ensembl"/>
        </authorList>
    </citation>
    <scope>IDENTIFICATION</scope>
</reference>
<evidence type="ECO:0000256" key="5">
    <source>
        <dbReference type="ARBA" id="ARBA00011971"/>
    </source>
</evidence>
<dbReference type="OMA" id="IEGDFKH"/>
<dbReference type="Pfam" id="PF00215">
    <property type="entry name" value="OMPdecase"/>
    <property type="match status" value="1"/>
</dbReference>
<evidence type="ECO:0000256" key="13">
    <source>
        <dbReference type="ARBA" id="ARBA00023268"/>
    </source>
</evidence>
<dbReference type="InterPro" id="IPR004467">
    <property type="entry name" value="Or_phspho_trans_dom"/>
</dbReference>
<sequence length="461" mass="50295">PEPPCLSTLDHRFLTIETLQTWLPTLRCNVLAQYMDFVLKSDIASAFYIDLRVIVSHPALLNQVAALLFQTGKEVGIKYDLVCGVPYTALPLATTMCSTNQIPMLIRRKEAKDYGTKRLVEGTINPGEKCLIIEDVVTSGSSILETVEVLQKEGLKITDAIVLLDREQGGKSNLEEHGIRLHSVCTLSKMLEILQQQEKVESEMVEKVKKFIQENVCKPAAGNGAAPMKRICKEMSFSACAELPGTHPVAVQLLQLAATLGPLICILKTHIDILSDFTQEVTKKLKVLAEQHEFLIFEDRKFADIGNTVKHQYEGGVFKIASWSDIVNAHVVSGSGVVKGLKEVGIPLQRGCLLVAEMSSQGSLAIGDYTKAAVKMAEENSDFVFGFISGSRVNEKPDFLYLTPGVQLQAGGDNLGQKYLSPQEVIGNKGSDIIVVGRGILIKSSRGNREARSSGWDAGPA</sequence>
<evidence type="ECO:0000256" key="12">
    <source>
        <dbReference type="ARBA" id="ARBA00023239"/>
    </source>
</evidence>
<dbReference type="CDD" id="cd06223">
    <property type="entry name" value="PRTases_typeI"/>
    <property type="match status" value="1"/>
</dbReference>
<evidence type="ECO:0000313" key="22">
    <source>
        <dbReference type="Proteomes" id="UP000694392"/>
    </source>
</evidence>
<dbReference type="GeneTree" id="ENSGT00390000001856"/>
<dbReference type="FunFam" id="3.20.20.70:FF:000092">
    <property type="entry name" value="Uridine monophosphate synthetase"/>
    <property type="match status" value="1"/>
</dbReference>
<dbReference type="SUPFAM" id="SSF53271">
    <property type="entry name" value="PRTase-like"/>
    <property type="match status" value="1"/>
</dbReference>
<feature type="domain" description="Orotidine 5'-phosphate decarboxylase" evidence="20">
    <location>
        <begin position="247"/>
        <end position="453"/>
    </location>
</feature>
<dbReference type="FunFam" id="3.40.50.2020:FF:000025">
    <property type="entry name" value="Uridine monophosphate synthetase"/>
    <property type="match status" value="1"/>
</dbReference>
<dbReference type="HAMAP" id="MF_01208">
    <property type="entry name" value="PyrE"/>
    <property type="match status" value="1"/>
</dbReference>
<protein>
    <recommendedName>
        <fullName evidence="7">Uridine 5'-monophosphate synthase</fullName>
        <ecNumber evidence="5">2.4.2.10</ecNumber>
        <ecNumber evidence="6">4.1.1.23</ecNumber>
    </recommendedName>
</protein>
<dbReference type="InterPro" id="IPR014732">
    <property type="entry name" value="OMPdecase"/>
</dbReference>
<comment type="subunit">
    <text evidence="17">Homodimer; dimerization is required for enzymatic activity.</text>
</comment>
<evidence type="ECO:0000256" key="3">
    <source>
        <dbReference type="ARBA" id="ARBA00006221"/>
    </source>
</evidence>
<dbReference type="Pfam" id="PF00156">
    <property type="entry name" value="Pribosyltran"/>
    <property type="match status" value="1"/>
</dbReference>
<dbReference type="InterPro" id="IPR029057">
    <property type="entry name" value="PRTase-like"/>
</dbReference>
<dbReference type="GO" id="GO:0004588">
    <property type="term" value="F:orotate phosphoribosyltransferase activity"/>
    <property type="evidence" value="ECO:0007669"/>
    <property type="project" value="UniProtKB-EC"/>
</dbReference>
<dbReference type="NCBIfam" id="TIGR01740">
    <property type="entry name" value="pyrF"/>
    <property type="match status" value="1"/>
</dbReference>
<evidence type="ECO:0000256" key="6">
    <source>
        <dbReference type="ARBA" id="ARBA00012321"/>
    </source>
</evidence>
<feature type="binding site" evidence="19">
    <location>
        <position position="359"/>
    </location>
    <ligand>
        <name>substrate</name>
    </ligand>
</feature>
<feature type="active site" description="For OMPdecase activity" evidence="18">
    <location>
        <position position="301"/>
    </location>
</feature>
<dbReference type="GO" id="GO:0044205">
    <property type="term" value="P:'de novo' UMP biosynthetic process"/>
    <property type="evidence" value="ECO:0007669"/>
    <property type="project" value="UniProtKB-UniPathway"/>
</dbReference>
<proteinExistence type="inferred from homology"/>
<keyword evidence="8" id="KW-0328">Glycosyltransferase</keyword>
<comment type="pathway">
    <text evidence="1">Pyrimidine metabolism; UMP biosynthesis via de novo pathway; UMP from orotate: step 2/2.</text>
</comment>
<dbReference type="GO" id="GO:0006207">
    <property type="term" value="P:'de novo' pyrimidine nucleobase biosynthetic process"/>
    <property type="evidence" value="ECO:0007669"/>
    <property type="project" value="InterPro"/>
</dbReference>
<feature type="active site" description="For OMPdecase activity" evidence="18">
    <location>
        <position position="299"/>
    </location>
</feature>
<dbReference type="InterPro" id="IPR000836">
    <property type="entry name" value="PRTase_dom"/>
</dbReference>
<dbReference type="EC" id="2.4.2.10" evidence="5"/>
<evidence type="ECO:0000256" key="11">
    <source>
        <dbReference type="ARBA" id="ARBA00022975"/>
    </source>
</evidence>
<dbReference type="Ensembl" id="ENSSPUT00000014279.1">
    <property type="protein sequence ID" value="ENSSPUP00000013395.1"/>
    <property type="gene ID" value="ENSSPUG00000010287.1"/>
</dbReference>
<feature type="active site" description="For OMPdecase activity" evidence="18">
    <location>
        <position position="304"/>
    </location>
</feature>
<reference evidence="21" key="2">
    <citation type="submission" date="2025-09" db="UniProtKB">
        <authorList>
            <consortium name="Ensembl"/>
        </authorList>
    </citation>
    <scope>IDENTIFICATION</scope>
</reference>
<evidence type="ECO:0000256" key="4">
    <source>
        <dbReference type="ARBA" id="ARBA00009769"/>
    </source>
</evidence>
<dbReference type="PANTHER" id="PTHR19278:SF9">
    <property type="entry name" value="URIDINE 5'-MONOPHOSPHATE SYNTHASE"/>
    <property type="match status" value="1"/>
</dbReference>
<keyword evidence="11" id="KW-0665">Pyrimidine biosynthesis</keyword>
<feature type="binding site" evidence="19">
    <location>
        <position position="268"/>
    </location>
    <ligand>
        <name>substrate</name>
    </ligand>
</feature>
<evidence type="ECO:0000313" key="21">
    <source>
        <dbReference type="Ensembl" id="ENSSPUP00000013395.1"/>
    </source>
</evidence>
<evidence type="ECO:0000256" key="1">
    <source>
        <dbReference type="ARBA" id="ARBA00004861"/>
    </source>
</evidence>
<evidence type="ECO:0000256" key="15">
    <source>
        <dbReference type="ARBA" id="ARBA00051700"/>
    </source>
</evidence>
<dbReference type="NCBIfam" id="TIGR00336">
    <property type="entry name" value="pyrE"/>
    <property type="match status" value="1"/>
</dbReference>
<evidence type="ECO:0000256" key="2">
    <source>
        <dbReference type="ARBA" id="ARBA00004889"/>
    </source>
</evidence>
<evidence type="ECO:0000256" key="16">
    <source>
        <dbReference type="ARBA" id="ARBA00060327"/>
    </source>
</evidence>
<comment type="similarity">
    <text evidence="4">In the C-terminal section; belongs to the OMP decarboxylase family.</text>
</comment>
<organism evidence="21 22">
    <name type="scientific">Sphenodon punctatus</name>
    <name type="common">Tuatara</name>
    <name type="synonym">Hatteria punctata</name>
    <dbReference type="NCBI Taxonomy" id="8508"/>
    <lineage>
        <taxon>Eukaryota</taxon>
        <taxon>Metazoa</taxon>
        <taxon>Chordata</taxon>
        <taxon>Craniata</taxon>
        <taxon>Vertebrata</taxon>
        <taxon>Euteleostomi</taxon>
        <taxon>Lepidosauria</taxon>
        <taxon>Sphenodontia</taxon>
        <taxon>Sphenodontidae</taxon>
        <taxon>Sphenodon</taxon>
    </lineage>
</organism>
<dbReference type="CDD" id="cd04725">
    <property type="entry name" value="OMP_decarboxylase_like"/>
    <property type="match status" value="1"/>
</dbReference>
<dbReference type="SUPFAM" id="SSF51366">
    <property type="entry name" value="Ribulose-phoshate binding barrel"/>
    <property type="match status" value="1"/>
</dbReference>
<comment type="pathway">
    <text evidence="2">Pyrimidine metabolism; UMP biosynthesis via de novo pathway; UMP from orotate: step 1/2.</text>
</comment>
<evidence type="ECO:0000256" key="14">
    <source>
        <dbReference type="ARBA" id="ARBA00051583"/>
    </source>
</evidence>
<feature type="binding site" evidence="19">
    <location>
        <position position="417"/>
    </location>
    <ligand>
        <name>substrate</name>
    </ligand>
</feature>
<keyword evidence="22" id="KW-1185">Reference proteome</keyword>
<dbReference type="InterPro" id="IPR013785">
    <property type="entry name" value="Aldolase_TIM"/>
</dbReference>
<evidence type="ECO:0000256" key="7">
    <source>
        <dbReference type="ARBA" id="ARBA00015047"/>
    </source>
</evidence>
<dbReference type="Proteomes" id="UP000694392">
    <property type="component" value="Unplaced"/>
</dbReference>
<keyword evidence="9" id="KW-0808">Transferase</keyword>
<dbReference type="InterPro" id="IPR001754">
    <property type="entry name" value="OMPdeCOase_dom"/>
</dbReference>
<evidence type="ECO:0000256" key="10">
    <source>
        <dbReference type="ARBA" id="ARBA00022793"/>
    </source>
</evidence>
<dbReference type="Gene3D" id="3.40.50.2020">
    <property type="match status" value="1"/>
</dbReference>
<comment type="similarity">
    <text evidence="3">In the N-terminal section; belongs to the purine/pyrimidine phosphoribosyltransferase family.</text>
</comment>
<dbReference type="InterPro" id="IPR011060">
    <property type="entry name" value="RibuloseP-bd_barrel"/>
</dbReference>
<evidence type="ECO:0000256" key="17">
    <source>
        <dbReference type="ARBA" id="ARBA00063898"/>
    </source>
</evidence>
<keyword evidence="12" id="KW-0456">Lyase</keyword>
<dbReference type="EC" id="4.1.1.23" evidence="6"/>
<evidence type="ECO:0000256" key="8">
    <source>
        <dbReference type="ARBA" id="ARBA00022676"/>
    </source>
</evidence>
<dbReference type="InterPro" id="IPR023031">
    <property type="entry name" value="OPRT"/>
</dbReference>
<dbReference type="PANTHER" id="PTHR19278">
    <property type="entry name" value="OROTATE PHOSPHORIBOSYLTRANSFERASE"/>
    <property type="match status" value="1"/>
</dbReference>
<accession>A0A8D0L7J9</accession>
<dbReference type="GO" id="GO:0004590">
    <property type="term" value="F:orotidine-5'-phosphate decarboxylase activity"/>
    <property type="evidence" value="ECO:0007669"/>
    <property type="project" value="UniProtKB-EC"/>
</dbReference>